<dbReference type="InterPro" id="IPR011006">
    <property type="entry name" value="CheY-like_superfamily"/>
</dbReference>
<dbReference type="PANTHER" id="PTHR48111">
    <property type="entry name" value="REGULATOR OF RPOS"/>
    <property type="match status" value="1"/>
</dbReference>
<feature type="domain" description="Response regulatory" evidence="8">
    <location>
        <begin position="4"/>
        <end position="117"/>
    </location>
</feature>
<evidence type="ECO:0000256" key="4">
    <source>
        <dbReference type="ARBA" id="ARBA00023125"/>
    </source>
</evidence>
<comment type="caution">
    <text evidence="10">The sequence shown here is derived from an EMBL/GenBank/DDBJ whole genome shotgun (WGS) entry which is preliminary data.</text>
</comment>
<evidence type="ECO:0000256" key="3">
    <source>
        <dbReference type="ARBA" id="ARBA00023015"/>
    </source>
</evidence>
<dbReference type="OrthoDB" id="9790442at2"/>
<evidence type="ECO:0000259" key="8">
    <source>
        <dbReference type="PROSITE" id="PS50110"/>
    </source>
</evidence>
<evidence type="ECO:0000256" key="1">
    <source>
        <dbReference type="ARBA" id="ARBA00022553"/>
    </source>
</evidence>
<dbReference type="PATRIC" id="fig|189381.12.peg.2515"/>
<dbReference type="PROSITE" id="PS51755">
    <property type="entry name" value="OMPR_PHOB"/>
    <property type="match status" value="1"/>
</dbReference>
<dbReference type="InterPro" id="IPR001789">
    <property type="entry name" value="Sig_transdc_resp-reg_receiver"/>
</dbReference>
<keyword evidence="5" id="KW-0804">Transcription</keyword>
<accession>A0A0M0G771</accession>
<evidence type="ECO:0000313" key="10">
    <source>
        <dbReference type="EMBL" id="KON85372.1"/>
    </source>
</evidence>
<dbReference type="GO" id="GO:0000976">
    <property type="term" value="F:transcription cis-regulatory region binding"/>
    <property type="evidence" value="ECO:0007669"/>
    <property type="project" value="TreeGrafter"/>
</dbReference>
<dbReference type="InterPro" id="IPR001867">
    <property type="entry name" value="OmpR/PhoB-type_DNA-bd"/>
</dbReference>
<dbReference type="SMART" id="SM00862">
    <property type="entry name" value="Trans_reg_C"/>
    <property type="match status" value="1"/>
</dbReference>
<dbReference type="GO" id="GO:0006355">
    <property type="term" value="P:regulation of DNA-templated transcription"/>
    <property type="evidence" value="ECO:0007669"/>
    <property type="project" value="InterPro"/>
</dbReference>
<dbReference type="STRING" id="189381.GCA_900166615_01405"/>
<reference evidence="11" key="1">
    <citation type="submission" date="2015-07" db="EMBL/GenBank/DDBJ databases">
        <title>Fjat-14235 jcm11544.</title>
        <authorList>
            <person name="Liu B."/>
            <person name="Wang J."/>
            <person name="Zhu Y."/>
            <person name="Liu G."/>
            <person name="Chen Q."/>
            <person name="Chen Z."/>
            <person name="Lan J."/>
            <person name="Che J."/>
            <person name="Ge C."/>
            <person name="Shi H."/>
            <person name="Pan Z."/>
            <person name="Liu X."/>
        </authorList>
    </citation>
    <scope>NUCLEOTIDE SEQUENCE [LARGE SCALE GENOMIC DNA]</scope>
    <source>
        <strain evidence="11">JCM 11544</strain>
    </source>
</reference>
<feature type="modified residue" description="4-aspartylphosphate" evidence="6">
    <location>
        <position position="53"/>
    </location>
</feature>
<dbReference type="EMBL" id="LGUE01000004">
    <property type="protein sequence ID" value="KON85372.1"/>
    <property type="molecule type" value="Genomic_DNA"/>
</dbReference>
<keyword evidence="3" id="KW-0805">Transcription regulation</keyword>
<dbReference type="Gene3D" id="3.40.50.2300">
    <property type="match status" value="1"/>
</dbReference>
<sequence length="226" mass="25527">MKQTVLIAEDEEILREISKNYFVNEGYEVLEAGDGEEALELFGCHSVDLIVLDIMMPRRDGWDVCRQIREQSSVPIIILTARSDEEDTILGFELGADDYVTKPYSPKILLARAKRLLQQRTQPATKDDDALTTGGLQVNLGARTVKVAGEEVSLTHTEFEILSYLMLNENMVISREQLIIKIWGYEYQGDERSLNTHIRNLRSKLGACAGMIKTIVRAGYKFEGLV</sequence>
<evidence type="ECO:0000256" key="7">
    <source>
        <dbReference type="PROSITE-ProRule" id="PRU01091"/>
    </source>
</evidence>
<dbReference type="RefSeq" id="WP_053428953.1">
    <property type="nucleotide sequence ID" value="NZ_LGUE01000004.1"/>
</dbReference>
<dbReference type="SUPFAM" id="SSF52172">
    <property type="entry name" value="CheY-like"/>
    <property type="match status" value="1"/>
</dbReference>
<dbReference type="CDD" id="cd17574">
    <property type="entry name" value="REC_OmpR"/>
    <property type="match status" value="1"/>
</dbReference>
<keyword evidence="2" id="KW-0902">Two-component regulatory system</keyword>
<keyword evidence="1 6" id="KW-0597">Phosphoprotein</keyword>
<dbReference type="Pfam" id="PF00072">
    <property type="entry name" value="Response_reg"/>
    <property type="match status" value="1"/>
</dbReference>
<dbReference type="InterPro" id="IPR036388">
    <property type="entry name" value="WH-like_DNA-bd_sf"/>
</dbReference>
<evidence type="ECO:0000256" key="2">
    <source>
        <dbReference type="ARBA" id="ARBA00023012"/>
    </source>
</evidence>
<dbReference type="CDD" id="cd00383">
    <property type="entry name" value="trans_reg_C"/>
    <property type="match status" value="1"/>
</dbReference>
<dbReference type="PROSITE" id="PS50110">
    <property type="entry name" value="RESPONSE_REGULATORY"/>
    <property type="match status" value="1"/>
</dbReference>
<evidence type="ECO:0000256" key="6">
    <source>
        <dbReference type="PROSITE-ProRule" id="PRU00169"/>
    </source>
</evidence>
<protein>
    <submittedName>
        <fullName evidence="10">PhoB family transcriptional regulator</fullName>
    </submittedName>
</protein>
<dbReference type="SMART" id="SM00448">
    <property type="entry name" value="REC"/>
    <property type="match status" value="1"/>
</dbReference>
<dbReference type="AlphaFoldDB" id="A0A0M0G771"/>
<organism evidence="10 11">
    <name type="scientific">Rossellomorea marisflavi</name>
    <dbReference type="NCBI Taxonomy" id="189381"/>
    <lineage>
        <taxon>Bacteria</taxon>
        <taxon>Bacillati</taxon>
        <taxon>Bacillota</taxon>
        <taxon>Bacilli</taxon>
        <taxon>Bacillales</taxon>
        <taxon>Bacillaceae</taxon>
        <taxon>Rossellomorea</taxon>
    </lineage>
</organism>
<proteinExistence type="predicted"/>
<dbReference type="FunFam" id="3.40.50.2300:FF:000001">
    <property type="entry name" value="DNA-binding response regulator PhoB"/>
    <property type="match status" value="1"/>
</dbReference>
<dbReference type="GO" id="GO:0000156">
    <property type="term" value="F:phosphorelay response regulator activity"/>
    <property type="evidence" value="ECO:0007669"/>
    <property type="project" value="TreeGrafter"/>
</dbReference>
<dbReference type="Gene3D" id="1.10.10.10">
    <property type="entry name" value="Winged helix-like DNA-binding domain superfamily/Winged helix DNA-binding domain"/>
    <property type="match status" value="1"/>
</dbReference>
<keyword evidence="11" id="KW-1185">Reference proteome</keyword>
<dbReference type="Pfam" id="PF00486">
    <property type="entry name" value="Trans_reg_C"/>
    <property type="match status" value="1"/>
</dbReference>
<name>A0A0M0G771_9BACI</name>
<dbReference type="GO" id="GO:0032993">
    <property type="term" value="C:protein-DNA complex"/>
    <property type="evidence" value="ECO:0007669"/>
    <property type="project" value="TreeGrafter"/>
</dbReference>
<dbReference type="PANTHER" id="PTHR48111:SF73">
    <property type="entry name" value="ALKALINE PHOSPHATASE SYNTHESIS TRANSCRIPTIONAL REGULATORY PROTEIN PHOP"/>
    <property type="match status" value="1"/>
</dbReference>
<dbReference type="GO" id="GO:0005829">
    <property type="term" value="C:cytosol"/>
    <property type="evidence" value="ECO:0007669"/>
    <property type="project" value="TreeGrafter"/>
</dbReference>
<feature type="domain" description="OmpR/PhoB-type" evidence="9">
    <location>
        <begin position="128"/>
        <end position="224"/>
    </location>
</feature>
<dbReference type="InterPro" id="IPR039420">
    <property type="entry name" value="WalR-like"/>
</dbReference>
<keyword evidence="4 7" id="KW-0238">DNA-binding</keyword>
<evidence type="ECO:0000256" key="5">
    <source>
        <dbReference type="ARBA" id="ARBA00023163"/>
    </source>
</evidence>
<evidence type="ECO:0000259" key="9">
    <source>
        <dbReference type="PROSITE" id="PS51755"/>
    </source>
</evidence>
<gene>
    <name evidence="10" type="ORF">AF331_12395</name>
</gene>
<evidence type="ECO:0000313" key="11">
    <source>
        <dbReference type="Proteomes" id="UP000037405"/>
    </source>
</evidence>
<dbReference type="Gene3D" id="6.10.250.690">
    <property type="match status" value="1"/>
</dbReference>
<feature type="DNA-binding region" description="OmpR/PhoB-type" evidence="7">
    <location>
        <begin position="128"/>
        <end position="224"/>
    </location>
</feature>
<dbReference type="Proteomes" id="UP000037405">
    <property type="component" value="Unassembled WGS sequence"/>
</dbReference>